<accession>A0A4R2EWY4</accession>
<reference evidence="3 4" key="1">
    <citation type="submission" date="2019-03" db="EMBL/GenBank/DDBJ databases">
        <title>Genomic Encyclopedia of Archaeal and Bacterial Type Strains, Phase II (KMG-II): from individual species to whole genera.</title>
        <authorList>
            <person name="Goeker M."/>
        </authorList>
    </citation>
    <scope>NUCLEOTIDE SEQUENCE [LARGE SCALE GENOMIC DNA]</scope>
    <source>
        <strain evidence="3 4">RL-C</strain>
    </source>
</reference>
<feature type="domain" description="Endonuclease/exonuclease/phosphatase" evidence="2">
    <location>
        <begin position="102"/>
        <end position="351"/>
    </location>
</feature>
<dbReference type="GO" id="GO:0004527">
    <property type="term" value="F:exonuclease activity"/>
    <property type="evidence" value="ECO:0007669"/>
    <property type="project" value="UniProtKB-KW"/>
</dbReference>
<feature type="transmembrane region" description="Helical" evidence="1">
    <location>
        <begin position="66"/>
        <end position="84"/>
    </location>
</feature>
<evidence type="ECO:0000313" key="3">
    <source>
        <dbReference type="EMBL" id="TCN73208.1"/>
    </source>
</evidence>
<dbReference type="InterPro" id="IPR051916">
    <property type="entry name" value="GPI-anchor_lipid_remodeler"/>
</dbReference>
<gene>
    <name evidence="3" type="ORF">CLV25_101429</name>
</gene>
<dbReference type="GO" id="GO:0016020">
    <property type="term" value="C:membrane"/>
    <property type="evidence" value="ECO:0007669"/>
    <property type="project" value="GOC"/>
</dbReference>
<keyword evidence="4" id="KW-1185">Reference proteome</keyword>
<comment type="caution">
    <text evidence="3">The sequence shown here is derived from an EMBL/GenBank/DDBJ whole genome shotgun (WGS) entry which is preliminary data.</text>
</comment>
<dbReference type="EMBL" id="SLWB01000001">
    <property type="protein sequence ID" value="TCN73208.1"/>
    <property type="molecule type" value="Genomic_DNA"/>
</dbReference>
<protein>
    <submittedName>
        <fullName evidence="3">Endonuclease/exonuclease/phosphatase family metal-dependent hydrolase</fullName>
    </submittedName>
</protein>
<keyword evidence="1" id="KW-0812">Transmembrane</keyword>
<evidence type="ECO:0000313" key="4">
    <source>
        <dbReference type="Proteomes" id="UP000294830"/>
    </source>
</evidence>
<dbReference type="PANTHER" id="PTHR14859">
    <property type="entry name" value="CALCOFLUOR WHITE HYPERSENSITIVE PROTEIN PRECURSOR"/>
    <property type="match status" value="1"/>
</dbReference>
<dbReference type="InterPro" id="IPR036691">
    <property type="entry name" value="Endo/exonu/phosph_ase_sf"/>
</dbReference>
<dbReference type="GO" id="GO:0006506">
    <property type="term" value="P:GPI anchor biosynthetic process"/>
    <property type="evidence" value="ECO:0007669"/>
    <property type="project" value="TreeGrafter"/>
</dbReference>
<dbReference type="AlphaFoldDB" id="A0A4R2EWY4"/>
<dbReference type="Pfam" id="PF03372">
    <property type="entry name" value="Exo_endo_phos"/>
    <property type="match status" value="1"/>
</dbReference>
<keyword evidence="3" id="KW-0255">Endonuclease</keyword>
<proteinExistence type="predicted"/>
<dbReference type="Proteomes" id="UP000294830">
    <property type="component" value="Unassembled WGS sequence"/>
</dbReference>
<dbReference type="PANTHER" id="PTHR14859:SF15">
    <property type="entry name" value="ENDONUCLEASE_EXONUCLEASE_PHOSPHATASE DOMAIN-CONTAINING PROTEIN"/>
    <property type="match status" value="1"/>
</dbReference>
<dbReference type="RefSeq" id="WP_131837983.1">
    <property type="nucleotide sequence ID" value="NZ_SLWB01000001.1"/>
</dbReference>
<feature type="transmembrane region" description="Helical" evidence="1">
    <location>
        <begin position="33"/>
        <end position="59"/>
    </location>
</feature>
<keyword evidence="3" id="KW-0269">Exonuclease</keyword>
<dbReference type="Gene3D" id="3.60.10.10">
    <property type="entry name" value="Endonuclease/exonuclease/phosphatase"/>
    <property type="match status" value="1"/>
</dbReference>
<evidence type="ECO:0000256" key="1">
    <source>
        <dbReference type="SAM" id="Phobius"/>
    </source>
</evidence>
<dbReference type="InterPro" id="IPR005135">
    <property type="entry name" value="Endo/exonuclease/phosphatase"/>
</dbReference>
<sequence length="372" mass="43172">MRKFIAILLLIFNFTAAIALIFASIAGYISPAAFWPIALVGMAFPLLVVLNMAFMLLWIILWKKEAAISILALLFTIWHIPKFIGFNEKGTPPNGVEKIRVMTYNVHLFNLYESENGNFKEMFEYIKSKEADVICFQEFFTLSPTLSERKIKKHLSNYPYTYIRYTTKRKERNAKFGVAIFSKYPIIKTRKIFFKEDTYNSTIYADLHVGNDTIRVFCSHLESIKLKKDDKPHKLGERIARNTLSTNSIKTIAQKLRRAYIKRAHQVDTLKQIVESTTHPIIFCGDFNDLPNSYTYNTIKGRMIDSFTQVGHGFASTHSGLLPTMRIDFIFSDNRITAYKYSSPRVKYSDHYPVIVDFYIKKRETPESDYSE</sequence>
<name>A0A4R2EWY4_9BACT</name>
<keyword evidence="1" id="KW-0472">Membrane</keyword>
<dbReference type="CDD" id="cd09084">
    <property type="entry name" value="EEP-2"/>
    <property type="match status" value="1"/>
</dbReference>
<dbReference type="SUPFAM" id="SSF56219">
    <property type="entry name" value="DNase I-like"/>
    <property type="match status" value="1"/>
</dbReference>
<organism evidence="3 4">
    <name type="scientific">Acetobacteroides hydrogenigenes</name>
    <dbReference type="NCBI Taxonomy" id="979970"/>
    <lineage>
        <taxon>Bacteria</taxon>
        <taxon>Pseudomonadati</taxon>
        <taxon>Bacteroidota</taxon>
        <taxon>Bacteroidia</taxon>
        <taxon>Bacteroidales</taxon>
        <taxon>Rikenellaceae</taxon>
        <taxon>Acetobacteroides</taxon>
    </lineage>
</organism>
<evidence type="ECO:0000259" key="2">
    <source>
        <dbReference type="Pfam" id="PF03372"/>
    </source>
</evidence>
<keyword evidence="3" id="KW-0378">Hydrolase</keyword>
<keyword evidence="1" id="KW-1133">Transmembrane helix</keyword>
<dbReference type="GO" id="GO:0004519">
    <property type="term" value="F:endonuclease activity"/>
    <property type="evidence" value="ECO:0007669"/>
    <property type="project" value="UniProtKB-KW"/>
</dbReference>
<keyword evidence="3" id="KW-0540">Nuclease</keyword>
<dbReference type="OrthoDB" id="635146at2"/>